<feature type="domain" description="DSBA-like thioredoxin" evidence="1">
    <location>
        <begin position="26"/>
        <end position="68"/>
    </location>
</feature>
<evidence type="ECO:0000313" key="2">
    <source>
        <dbReference type="EMBL" id="MWG33810.1"/>
    </source>
</evidence>
<name>A0A6B0GGX2_9EURY</name>
<sequence length="93" mass="10279">MRDEPSTSMLFAPDVVPGSVVTHSVLTMYADYACPFCYLQHQVLKDGHDEALHDVEIEWHPYDLRHEHEPKTGAWVTTGPAAILTGSNSPSSS</sequence>
<dbReference type="Pfam" id="PF01323">
    <property type="entry name" value="DSBA"/>
    <property type="match status" value="1"/>
</dbReference>
<gene>
    <name evidence="2" type="ORF">GQS65_04755</name>
</gene>
<proteinExistence type="predicted"/>
<accession>A0A6B0GGX2</accession>
<evidence type="ECO:0000259" key="1">
    <source>
        <dbReference type="Pfam" id="PF01323"/>
    </source>
</evidence>
<dbReference type="CDD" id="cd02972">
    <property type="entry name" value="DsbA_family"/>
    <property type="match status" value="1"/>
</dbReference>
<dbReference type="InterPro" id="IPR001853">
    <property type="entry name" value="DSBA-like_thioredoxin_dom"/>
</dbReference>
<dbReference type="AlphaFoldDB" id="A0A6B0GGX2"/>
<dbReference type="EMBL" id="WSZK01000011">
    <property type="protein sequence ID" value="MWG33810.1"/>
    <property type="molecule type" value="Genomic_DNA"/>
</dbReference>
<reference evidence="2 3" key="1">
    <citation type="submission" date="2019-12" db="EMBL/GenBank/DDBJ databases">
        <title>Halocatena pleomorpha gen. nov. sp. nov., an extremely halophilic archaeon of family Halobacteriaceae isolated from saltpan soil.</title>
        <authorList>
            <person name="Pal Y."/>
            <person name="Verma A."/>
            <person name="Krishnamurthi S."/>
            <person name="Kumar P."/>
        </authorList>
    </citation>
    <scope>NUCLEOTIDE SEQUENCE [LARGE SCALE GENOMIC DNA]</scope>
    <source>
        <strain evidence="2 3">JCM 16495</strain>
    </source>
</reference>
<organism evidence="2 3">
    <name type="scientific">Halomarina oriensis</name>
    <dbReference type="NCBI Taxonomy" id="671145"/>
    <lineage>
        <taxon>Archaea</taxon>
        <taxon>Methanobacteriati</taxon>
        <taxon>Methanobacteriota</taxon>
        <taxon>Stenosarchaea group</taxon>
        <taxon>Halobacteria</taxon>
        <taxon>Halobacteriales</taxon>
        <taxon>Natronomonadaceae</taxon>
        <taxon>Halomarina</taxon>
    </lineage>
</organism>
<dbReference type="OrthoDB" id="359198at2157"/>
<dbReference type="Gene3D" id="3.40.30.10">
    <property type="entry name" value="Glutaredoxin"/>
    <property type="match status" value="1"/>
</dbReference>
<comment type="caution">
    <text evidence="2">The sequence shown here is derived from an EMBL/GenBank/DDBJ whole genome shotgun (WGS) entry which is preliminary data.</text>
</comment>
<protein>
    <recommendedName>
        <fullName evidence="1">DSBA-like thioredoxin domain-containing protein</fullName>
    </recommendedName>
</protein>
<dbReference type="SUPFAM" id="SSF52833">
    <property type="entry name" value="Thioredoxin-like"/>
    <property type="match status" value="1"/>
</dbReference>
<evidence type="ECO:0000313" key="3">
    <source>
        <dbReference type="Proteomes" id="UP000451471"/>
    </source>
</evidence>
<dbReference type="GO" id="GO:0016491">
    <property type="term" value="F:oxidoreductase activity"/>
    <property type="evidence" value="ECO:0007669"/>
    <property type="project" value="InterPro"/>
</dbReference>
<dbReference type="InterPro" id="IPR036249">
    <property type="entry name" value="Thioredoxin-like_sf"/>
</dbReference>
<keyword evidence="3" id="KW-1185">Reference proteome</keyword>
<dbReference type="Proteomes" id="UP000451471">
    <property type="component" value="Unassembled WGS sequence"/>
</dbReference>